<accession>A0A382VYQ6</accession>
<gene>
    <name evidence="1" type="ORF">METZ01_LOCUS404463</name>
</gene>
<organism evidence="1">
    <name type="scientific">marine metagenome</name>
    <dbReference type="NCBI Taxonomy" id="408172"/>
    <lineage>
        <taxon>unclassified sequences</taxon>
        <taxon>metagenomes</taxon>
        <taxon>ecological metagenomes</taxon>
    </lineage>
</organism>
<proteinExistence type="predicted"/>
<sequence>MVLAAQFIAHGPSNYAPGRQPDQFWAGKSKLGTLAYGYVGGKL</sequence>
<dbReference type="EMBL" id="UINC01155641">
    <property type="protein sequence ID" value="SVD51609.1"/>
    <property type="molecule type" value="Genomic_DNA"/>
</dbReference>
<name>A0A382VYQ6_9ZZZZ</name>
<evidence type="ECO:0000313" key="1">
    <source>
        <dbReference type="EMBL" id="SVD51609.1"/>
    </source>
</evidence>
<protein>
    <submittedName>
        <fullName evidence="1">Uncharacterized protein</fullName>
    </submittedName>
</protein>
<dbReference type="AlphaFoldDB" id="A0A382VYQ6"/>
<reference evidence="1" key="1">
    <citation type="submission" date="2018-05" db="EMBL/GenBank/DDBJ databases">
        <authorList>
            <person name="Lanie J.A."/>
            <person name="Ng W.-L."/>
            <person name="Kazmierczak K.M."/>
            <person name="Andrzejewski T.M."/>
            <person name="Davidsen T.M."/>
            <person name="Wayne K.J."/>
            <person name="Tettelin H."/>
            <person name="Glass J.I."/>
            <person name="Rusch D."/>
            <person name="Podicherti R."/>
            <person name="Tsui H.-C.T."/>
            <person name="Winkler M.E."/>
        </authorList>
    </citation>
    <scope>NUCLEOTIDE SEQUENCE</scope>
</reference>